<dbReference type="SUPFAM" id="SSF51905">
    <property type="entry name" value="FAD/NAD(P)-binding domain"/>
    <property type="match status" value="1"/>
</dbReference>
<reference evidence="5 6" key="1">
    <citation type="submission" date="2018-05" db="EMBL/GenBank/DDBJ databases">
        <title>Genetic diversity of glacier-inhabiting Cryobacterium bacteria in China and description of Cryobacterium mengkeensis sp. nov. and Arthrobacter glacialis sp. nov.</title>
        <authorList>
            <person name="Liu Q."/>
            <person name="Xin Y.-H."/>
        </authorList>
    </citation>
    <scope>NUCLEOTIDE SEQUENCE [LARGE SCALE GENOMIC DNA]</scope>
    <source>
        <strain evidence="5 6">LI2</strain>
    </source>
</reference>
<evidence type="ECO:0000259" key="4">
    <source>
        <dbReference type="Pfam" id="PF07992"/>
    </source>
</evidence>
<comment type="catalytic activity">
    <reaction evidence="3">
        <text>[thioredoxin]-dithiol + NADP(+) = [thioredoxin]-disulfide + NADPH + H(+)</text>
        <dbReference type="Rhea" id="RHEA:20345"/>
        <dbReference type="Rhea" id="RHEA-COMP:10698"/>
        <dbReference type="Rhea" id="RHEA-COMP:10700"/>
        <dbReference type="ChEBI" id="CHEBI:15378"/>
        <dbReference type="ChEBI" id="CHEBI:29950"/>
        <dbReference type="ChEBI" id="CHEBI:50058"/>
        <dbReference type="ChEBI" id="CHEBI:57783"/>
        <dbReference type="ChEBI" id="CHEBI:58349"/>
        <dbReference type="EC" id="1.8.1.9"/>
    </reaction>
</comment>
<keyword evidence="2" id="KW-0560">Oxidoreductase</keyword>
<sequence>MEGPGKQKAGIMFDVLIIGGGPAGLNAALMLGRSRRSVAVIDAGDPRNAAAEGVHGFLTRDGVSPAELGRLGREEVARYGVEVLKATAVAAARTGSGFTVTLDDGRTLDGRRMLVTTGVRDELPDIPGLGAHWGRDVVHCPYCHGWEVRDRSIGVLASSAFATHHALMFRQLSPDVTLFVDSAPQPSGVELQQLQAHGITVVQGRVTEVLAEGGHLSGVMLDDGRSVPLQALAVVPRSVARSAVLDGLGIATVEGPLGMGRIVEADATGLTVVPGLWVAGNIADLGSTVLGSAAAGAKAGAFINMDLVTEEATVVEPAAAR</sequence>
<dbReference type="EMBL" id="QJVD01000005">
    <property type="protein sequence ID" value="PYI68522.1"/>
    <property type="molecule type" value="Genomic_DNA"/>
</dbReference>
<comment type="caution">
    <text evidence="5">The sequence shown here is derived from an EMBL/GenBank/DDBJ whole genome shotgun (WGS) entry which is preliminary data.</text>
</comment>
<evidence type="ECO:0000256" key="2">
    <source>
        <dbReference type="ARBA" id="ARBA00023002"/>
    </source>
</evidence>
<dbReference type="Gene3D" id="3.50.50.60">
    <property type="entry name" value="FAD/NAD(P)-binding domain"/>
    <property type="match status" value="2"/>
</dbReference>
<evidence type="ECO:0000313" key="5">
    <source>
        <dbReference type="EMBL" id="PYI68522.1"/>
    </source>
</evidence>
<keyword evidence="6" id="KW-1185">Reference proteome</keyword>
<keyword evidence="1" id="KW-0285">Flavoprotein</keyword>
<organism evidence="5 6">
    <name type="scientific">Arthrobacter livingstonensis</name>
    <dbReference type="NCBI Taxonomy" id="670078"/>
    <lineage>
        <taxon>Bacteria</taxon>
        <taxon>Bacillati</taxon>
        <taxon>Actinomycetota</taxon>
        <taxon>Actinomycetes</taxon>
        <taxon>Micrococcales</taxon>
        <taxon>Micrococcaceae</taxon>
        <taxon>Arthrobacter</taxon>
    </lineage>
</organism>
<dbReference type="Proteomes" id="UP000247832">
    <property type="component" value="Unassembled WGS sequence"/>
</dbReference>
<dbReference type="OrthoDB" id="9786503at2"/>
<evidence type="ECO:0000256" key="3">
    <source>
        <dbReference type="ARBA" id="ARBA00048132"/>
    </source>
</evidence>
<dbReference type="PRINTS" id="PR00368">
    <property type="entry name" value="FADPNR"/>
</dbReference>
<dbReference type="AlphaFoldDB" id="A0A2V5LCA1"/>
<dbReference type="PANTHER" id="PTHR48105">
    <property type="entry name" value="THIOREDOXIN REDUCTASE 1-RELATED-RELATED"/>
    <property type="match status" value="1"/>
</dbReference>
<dbReference type="InterPro" id="IPR050097">
    <property type="entry name" value="Ferredoxin-NADP_redctase_2"/>
</dbReference>
<dbReference type="PRINTS" id="PR00469">
    <property type="entry name" value="PNDRDTASEII"/>
</dbReference>
<proteinExistence type="predicted"/>
<dbReference type="InterPro" id="IPR023753">
    <property type="entry name" value="FAD/NAD-binding_dom"/>
</dbReference>
<dbReference type="Pfam" id="PF07992">
    <property type="entry name" value="Pyr_redox_2"/>
    <property type="match status" value="1"/>
</dbReference>
<protein>
    <submittedName>
        <fullName evidence="5">Thioredoxin reductase</fullName>
    </submittedName>
</protein>
<accession>A0A2V5LCA1</accession>
<evidence type="ECO:0000256" key="1">
    <source>
        <dbReference type="ARBA" id="ARBA00022630"/>
    </source>
</evidence>
<gene>
    <name evidence="5" type="ORF">CVV68_06900</name>
</gene>
<feature type="domain" description="FAD/NAD(P)-binding" evidence="4">
    <location>
        <begin position="13"/>
        <end position="293"/>
    </location>
</feature>
<name>A0A2V5LCA1_9MICC</name>
<dbReference type="InterPro" id="IPR036188">
    <property type="entry name" value="FAD/NAD-bd_sf"/>
</dbReference>
<dbReference type="GO" id="GO:0004791">
    <property type="term" value="F:thioredoxin-disulfide reductase (NADPH) activity"/>
    <property type="evidence" value="ECO:0007669"/>
    <property type="project" value="UniProtKB-EC"/>
</dbReference>
<evidence type="ECO:0000313" key="6">
    <source>
        <dbReference type="Proteomes" id="UP000247832"/>
    </source>
</evidence>